<comment type="caution">
    <text evidence="5">The sequence shown here is derived from an EMBL/GenBank/DDBJ whole genome shotgun (WGS) entry which is preliminary data.</text>
</comment>
<dbReference type="InterPro" id="IPR050204">
    <property type="entry name" value="AraC_XylS_family_regulators"/>
</dbReference>
<evidence type="ECO:0000313" key="6">
    <source>
        <dbReference type="Proteomes" id="UP000197269"/>
    </source>
</evidence>
<dbReference type="InterPro" id="IPR003313">
    <property type="entry name" value="AraC-bd"/>
</dbReference>
<proteinExistence type="predicted"/>
<gene>
    <name evidence="5" type="ORF">B5E41_21280</name>
</gene>
<evidence type="ECO:0000256" key="2">
    <source>
        <dbReference type="ARBA" id="ARBA00023125"/>
    </source>
</evidence>
<dbReference type="InterPro" id="IPR009057">
    <property type="entry name" value="Homeodomain-like_sf"/>
</dbReference>
<dbReference type="GO" id="GO:0043565">
    <property type="term" value="F:sequence-specific DNA binding"/>
    <property type="evidence" value="ECO:0007669"/>
    <property type="project" value="InterPro"/>
</dbReference>
<evidence type="ECO:0000256" key="1">
    <source>
        <dbReference type="ARBA" id="ARBA00023015"/>
    </source>
</evidence>
<organism evidence="5 6">
    <name type="scientific">Rhizobium esperanzae</name>
    <dbReference type="NCBI Taxonomy" id="1967781"/>
    <lineage>
        <taxon>Bacteria</taxon>
        <taxon>Pseudomonadati</taxon>
        <taxon>Pseudomonadota</taxon>
        <taxon>Alphaproteobacteria</taxon>
        <taxon>Hyphomicrobiales</taxon>
        <taxon>Rhizobiaceae</taxon>
        <taxon>Rhizobium/Agrobacterium group</taxon>
        <taxon>Rhizobium</taxon>
    </lineage>
</organism>
<dbReference type="InterPro" id="IPR047264">
    <property type="entry name" value="Cupin_HpaA-like_N"/>
</dbReference>
<keyword evidence="1" id="KW-0805">Transcription regulation</keyword>
<dbReference type="SMART" id="SM00342">
    <property type="entry name" value="HTH_ARAC"/>
    <property type="match status" value="1"/>
</dbReference>
<dbReference type="SUPFAM" id="SSF51182">
    <property type="entry name" value="RmlC-like cupins"/>
    <property type="match status" value="1"/>
</dbReference>
<dbReference type="PROSITE" id="PS01124">
    <property type="entry name" value="HTH_ARAC_FAMILY_2"/>
    <property type="match status" value="1"/>
</dbReference>
<dbReference type="InterPro" id="IPR018060">
    <property type="entry name" value="HTH_AraC"/>
</dbReference>
<evidence type="ECO:0000313" key="5">
    <source>
        <dbReference type="EMBL" id="OWO92621.1"/>
    </source>
</evidence>
<dbReference type="InterPro" id="IPR014710">
    <property type="entry name" value="RmlC-like_jellyroll"/>
</dbReference>
<dbReference type="Gene3D" id="2.60.120.10">
    <property type="entry name" value="Jelly Rolls"/>
    <property type="match status" value="1"/>
</dbReference>
<dbReference type="Proteomes" id="UP000197269">
    <property type="component" value="Unassembled WGS sequence"/>
</dbReference>
<protein>
    <submittedName>
        <fullName evidence="5">AraC family transcriptional regulator</fullName>
    </submittedName>
</protein>
<dbReference type="GO" id="GO:0003700">
    <property type="term" value="F:DNA-binding transcription factor activity"/>
    <property type="evidence" value="ECO:0007669"/>
    <property type="project" value="InterPro"/>
</dbReference>
<accession>A0A246DQM9</accession>
<feature type="domain" description="HTH araC/xylS-type" evidence="4">
    <location>
        <begin position="190"/>
        <end position="288"/>
    </location>
</feature>
<reference evidence="5 6" key="1">
    <citation type="submission" date="2017-03" db="EMBL/GenBank/DDBJ databases">
        <title>Genome of strain Rhizobium sp. CNPSo 668.</title>
        <authorList>
            <person name="Ribeiro R."/>
        </authorList>
    </citation>
    <scope>NUCLEOTIDE SEQUENCE [LARGE SCALE GENOMIC DNA]</scope>
    <source>
        <strain evidence="5 6">CNPSo 668</strain>
    </source>
</reference>
<dbReference type="Pfam" id="PF12833">
    <property type="entry name" value="HTH_18"/>
    <property type="match status" value="1"/>
</dbReference>
<keyword evidence="2" id="KW-0238">DNA-binding</keyword>
<name>A0A246DQM9_9HYPH</name>
<dbReference type="SUPFAM" id="SSF46689">
    <property type="entry name" value="Homeodomain-like"/>
    <property type="match status" value="2"/>
</dbReference>
<dbReference type="Pfam" id="PF02311">
    <property type="entry name" value="AraC_binding"/>
    <property type="match status" value="1"/>
</dbReference>
<dbReference type="PANTHER" id="PTHR46796">
    <property type="entry name" value="HTH-TYPE TRANSCRIPTIONAL ACTIVATOR RHAS-RELATED"/>
    <property type="match status" value="1"/>
</dbReference>
<sequence>MSRHIPTYELYGENTGRSPEFWLHCETIRSRSSLHQWEIRLHRHESFFQILYIEAGSGDAIFGKKSHAIRPPAVITVPPGLDHGFRFSRDIDGLVITILRSHLSHPPGERSHLGEWLAMPHLTPLDPDNAEAAYVMQTLRRLGDEFENRRGGRNEVLAAYVGLALRLTARITHEGHTQELPSNENERRLEMLDELIQQHFRSHKPASFYARELGVSPTHLTRIVRSMTGSTPHELIAGKLVEEAKRQLVFTLGSVQEIGFRLGFADPAYFSRFFLKYTGETPRVWRMNEKARLERA</sequence>
<dbReference type="EMBL" id="MXPU01000015">
    <property type="protein sequence ID" value="OWO92621.1"/>
    <property type="molecule type" value="Genomic_DNA"/>
</dbReference>
<dbReference type="InterPro" id="IPR011051">
    <property type="entry name" value="RmlC_Cupin_sf"/>
</dbReference>
<evidence type="ECO:0000259" key="4">
    <source>
        <dbReference type="PROSITE" id="PS01124"/>
    </source>
</evidence>
<dbReference type="AlphaFoldDB" id="A0A246DQM9"/>
<dbReference type="CDD" id="cd06999">
    <property type="entry name" value="cupin_HpaA-like_N"/>
    <property type="match status" value="1"/>
</dbReference>
<evidence type="ECO:0000256" key="3">
    <source>
        <dbReference type="ARBA" id="ARBA00023163"/>
    </source>
</evidence>
<dbReference type="RefSeq" id="WP_088395942.1">
    <property type="nucleotide sequence ID" value="NZ_MXPU01000015.1"/>
</dbReference>
<keyword evidence="3" id="KW-0804">Transcription</keyword>
<dbReference type="Gene3D" id="1.10.10.60">
    <property type="entry name" value="Homeodomain-like"/>
    <property type="match status" value="1"/>
</dbReference>